<gene>
    <name evidence="16" type="ORF">DA01_06985</name>
</gene>
<keyword evidence="7" id="KW-0949">S-adenosyl-L-methionine</keyword>
<comment type="cofactor">
    <cofactor evidence="1">
        <name>[4Fe-4S] cluster</name>
        <dbReference type="ChEBI" id="CHEBI:49883"/>
    </cofactor>
</comment>
<dbReference type="EMBL" id="JGYD01000025">
    <property type="protein sequence ID" value="KSV17165.1"/>
    <property type="molecule type" value="Genomic_DNA"/>
</dbReference>
<evidence type="ECO:0000256" key="14">
    <source>
        <dbReference type="ARBA" id="ARBA00032102"/>
    </source>
</evidence>
<evidence type="ECO:0000256" key="2">
    <source>
        <dbReference type="ARBA" id="ARBA00003522"/>
    </source>
</evidence>
<dbReference type="SFLD" id="SFLDG01068">
    <property type="entry name" value="FeMo_cofactor_biosynthesis_pro"/>
    <property type="match status" value="1"/>
</dbReference>
<dbReference type="InterPro" id="IPR058240">
    <property type="entry name" value="rSAM_sf"/>
</dbReference>
<dbReference type="PANTHER" id="PTHR43787">
    <property type="entry name" value="FEMO COFACTOR BIOSYNTHESIS PROTEIN NIFB-RELATED"/>
    <property type="match status" value="1"/>
</dbReference>
<feature type="domain" description="Radical SAM core" evidence="15">
    <location>
        <begin position="18"/>
        <end position="260"/>
    </location>
</feature>
<keyword evidence="10" id="KW-0411">Iron-sulfur</keyword>
<evidence type="ECO:0000259" key="15">
    <source>
        <dbReference type="PROSITE" id="PS51918"/>
    </source>
</evidence>
<reference evidence="16 17" key="1">
    <citation type="journal article" date="2015" name="Sci. Rep.">
        <title>A comparative genomics and reductive dehalogenase gene transcription study of two chloroethene-respiring bacteria, Dehalococcoides mccartyi strains MB and 11a.</title>
        <authorList>
            <person name="Low A."/>
            <person name="Shen Z."/>
            <person name="Cheng D."/>
            <person name="Rogers M.J."/>
            <person name="Lee P.K."/>
            <person name="He J."/>
        </authorList>
    </citation>
    <scope>NUCLEOTIDE SEQUENCE [LARGE SCALE GENOMIC DNA]</scope>
    <source>
        <strain evidence="16 17">MB</strain>
    </source>
</reference>
<evidence type="ECO:0000256" key="13">
    <source>
        <dbReference type="ARBA" id="ARBA00030926"/>
    </source>
</evidence>
<evidence type="ECO:0000256" key="6">
    <source>
        <dbReference type="ARBA" id="ARBA00022485"/>
    </source>
</evidence>
<dbReference type="OrthoDB" id="9764725at2"/>
<protein>
    <recommendedName>
        <fullName evidence="5">FeMo cofactor biosynthesis protein NifB</fullName>
    </recommendedName>
    <alternativeName>
        <fullName evidence="14">Nitrogenase cofactor maturase NifB</fullName>
    </alternativeName>
    <alternativeName>
        <fullName evidence="13">Radical SAM assemblase NifB</fullName>
    </alternativeName>
</protein>
<dbReference type="GO" id="GO:0051539">
    <property type="term" value="F:4 iron, 4 sulfur cluster binding"/>
    <property type="evidence" value="ECO:0007669"/>
    <property type="project" value="UniProtKB-KW"/>
</dbReference>
<evidence type="ECO:0000256" key="8">
    <source>
        <dbReference type="ARBA" id="ARBA00022723"/>
    </source>
</evidence>
<dbReference type="SFLD" id="SFLDF00281">
    <property type="entry name" value="FeMo_cofactor_biosynthesis_pro"/>
    <property type="match status" value="1"/>
</dbReference>
<evidence type="ECO:0000256" key="1">
    <source>
        <dbReference type="ARBA" id="ARBA00001966"/>
    </source>
</evidence>
<comment type="caution">
    <text evidence="16">The sequence shown here is derived from an EMBL/GenBank/DDBJ whole genome shotgun (WGS) entry which is preliminary data.</text>
</comment>
<accession>A0A0V8M064</accession>
<keyword evidence="8" id="KW-0479">Metal-binding</keyword>
<name>A0A0V8M064_9CHLR</name>
<evidence type="ECO:0000256" key="7">
    <source>
        <dbReference type="ARBA" id="ARBA00022691"/>
    </source>
</evidence>
<dbReference type="InterPro" id="IPR007197">
    <property type="entry name" value="rSAM"/>
</dbReference>
<dbReference type="RefSeq" id="WP_058292621.1">
    <property type="nucleotide sequence ID" value="NZ_JGYD01000025.1"/>
</dbReference>
<dbReference type="SMART" id="SM00729">
    <property type="entry name" value="Elp3"/>
    <property type="match status" value="1"/>
</dbReference>
<dbReference type="GO" id="GO:0016829">
    <property type="term" value="F:lyase activity"/>
    <property type="evidence" value="ECO:0007669"/>
    <property type="project" value="UniProtKB-KW"/>
</dbReference>
<evidence type="ECO:0000256" key="10">
    <source>
        <dbReference type="ARBA" id="ARBA00023014"/>
    </source>
</evidence>
<dbReference type="UniPathway" id="UPA00782"/>
<evidence type="ECO:0000256" key="5">
    <source>
        <dbReference type="ARBA" id="ARBA00021702"/>
    </source>
</evidence>
<evidence type="ECO:0000256" key="4">
    <source>
        <dbReference type="ARBA" id="ARBA00006804"/>
    </source>
</evidence>
<keyword evidence="6" id="KW-0004">4Fe-4S</keyword>
<dbReference type="SFLD" id="SFLDG01067">
    <property type="entry name" value="SPASM/twitch_domain_containing"/>
    <property type="match status" value="1"/>
</dbReference>
<evidence type="ECO:0000256" key="11">
    <source>
        <dbReference type="ARBA" id="ARBA00023231"/>
    </source>
</evidence>
<dbReference type="SFLD" id="SFLDS00029">
    <property type="entry name" value="Radical_SAM"/>
    <property type="match status" value="1"/>
</dbReference>
<dbReference type="GO" id="GO:0046872">
    <property type="term" value="F:metal ion binding"/>
    <property type="evidence" value="ECO:0007669"/>
    <property type="project" value="UniProtKB-KW"/>
</dbReference>
<dbReference type="InterPro" id="IPR006638">
    <property type="entry name" value="Elp3/MiaA/NifB-like_rSAM"/>
</dbReference>
<dbReference type="CDD" id="cd01335">
    <property type="entry name" value="Radical_SAM"/>
    <property type="match status" value="1"/>
</dbReference>
<dbReference type="PATRIC" id="fig|61435.5.peg.1374"/>
<comment type="function">
    <text evidence="2">Involved in the biosynthesis of the iron-molybdenum cofactor (FeMo-co or M-cluster) found in the dinitrogenase enzyme of the nitrogenase complex in nitrogen-fixing microorganisms. NifB catalyzes the crucial step of radical SAM-dependent carbide insertion that occurs concomitant with the insertion of a 9th sulfur and the rearrangement/coupling of two [4Fe-4S] clusters into a [8Fe-9S-C] cluster, the precursor to the M-cluster.</text>
</comment>
<comment type="similarity">
    <text evidence="4">Belongs to the radical SAM superfamily. NifB family.</text>
</comment>
<dbReference type="PANTHER" id="PTHR43787:SF13">
    <property type="entry name" value="FEMO COFACTOR BIOSYNTHESIS PROTEIN NIFB"/>
    <property type="match status" value="1"/>
</dbReference>
<organism evidence="16 17">
    <name type="scientific">Dehalococcoides mccartyi</name>
    <dbReference type="NCBI Taxonomy" id="61435"/>
    <lineage>
        <taxon>Bacteria</taxon>
        <taxon>Bacillati</taxon>
        <taxon>Chloroflexota</taxon>
        <taxon>Dehalococcoidia</taxon>
        <taxon>Dehalococcoidales</taxon>
        <taxon>Dehalococcoidaceae</taxon>
        <taxon>Dehalococcoides</taxon>
    </lineage>
</organism>
<evidence type="ECO:0000313" key="16">
    <source>
        <dbReference type="EMBL" id="KSV17165.1"/>
    </source>
</evidence>
<dbReference type="Gene3D" id="3.20.20.70">
    <property type="entry name" value="Aldolase class I"/>
    <property type="match status" value="1"/>
</dbReference>
<dbReference type="PROSITE" id="PS51918">
    <property type="entry name" value="RADICAL_SAM"/>
    <property type="match status" value="1"/>
</dbReference>
<dbReference type="SUPFAM" id="SSF102114">
    <property type="entry name" value="Radical SAM enzymes"/>
    <property type="match status" value="1"/>
</dbReference>
<evidence type="ECO:0000313" key="17">
    <source>
        <dbReference type="Proteomes" id="UP000053577"/>
    </source>
</evidence>
<comment type="pathway">
    <text evidence="3">Cofactor biosynthesis; Fe-Mo cofactor biosynthesis.</text>
</comment>
<evidence type="ECO:0000256" key="12">
    <source>
        <dbReference type="ARBA" id="ARBA00023239"/>
    </source>
</evidence>
<dbReference type="Proteomes" id="UP000053577">
    <property type="component" value="Unassembled WGS sequence"/>
</dbReference>
<keyword evidence="12" id="KW-0456">Lyase</keyword>
<evidence type="ECO:0000256" key="3">
    <source>
        <dbReference type="ARBA" id="ARBA00005155"/>
    </source>
</evidence>
<dbReference type="InterPro" id="IPR013785">
    <property type="entry name" value="Aldolase_TIM"/>
</dbReference>
<proteinExistence type="inferred from homology"/>
<evidence type="ECO:0000256" key="9">
    <source>
        <dbReference type="ARBA" id="ARBA00023004"/>
    </source>
</evidence>
<keyword evidence="9" id="KW-0408">Iron</keyword>
<dbReference type="Pfam" id="PF04055">
    <property type="entry name" value="Radical_SAM"/>
    <property type="match status" value="1"/>
</dbReference>
<sequence length="276" mass="30131">MGECNKSMGHPCFDMASRSSVGRIHLAVAPRCNIKCNYCTRKYDCANESRPGVASRVLTPIEALRLVREAVAAEPRIQVVGIAGPGDPLSNQATFETLQMVRQNFPDLSLCLSTNGLLLSDKIDLLTEAGLDSLTVTVNTLNESSGARIYDYVSYGGEVLRGIEAAALLRDKQLAGIRQAVERGIRVKVNSVLLPGINEHEMPFLARLLGDMGVSVMNIMPLIPQAKFADLTPVSMVLHHKIRTECAEYIRQIHHCQQCRADAVGLLGNKETLFAC</sequence>
<keyword evidence="11" id="KW-0535">Nitrogen fixation</keyword>
<dbReference type="AlphaFoldDB" id="A0A0V8M064"/>